<name>A0ABX1N7C8_9RHOO</name>
<dbReference type="Proteomes" id="UP000601990">
    <property type="component" value="Unassembled WGS sequence"/>
</dbReference>
<organism evidence="1 2">
    <name type="scientific">Aromatoleum buckelii</name>
    <dbReference type="NCBI Taxonomy" id="200254"/>
    <lineage>
        <taxon>Bacteria</taxon>
        <taxon>Pseudomonadati</taxon>
        <taxon>Pseudomonadota</taxon>
        <taxon>Betaproteobacteria</taxon>
        <taxon>Rhodocyclales</taxon>
        <taxon>Rhodocyclaceae</taxon>
        <taxon>Aromatoleum</taxon>
    </lineage>
</organism>
<gene>
    <name evidence="1" type="ORF">GO608_17930</name>
</gene>
<evidence type="ECO:0000313" key="1">
    <source>
        <dbReference type="EMBL" id="NMF95190.1"/>
    </source>
</evidence>
<accession>A0ABX1N7C8</accession>
<sequence>MCDHNAVQSFWTRSHDAPGRWVCREWSVQPTSPRHRALMCTFEEVFKVAFG</sequence>
<evidence type="ECO:0000313" key="2">
    <source>
        <dbReference type="Proteomes" id="UP000601990"/>
    </source>
</evidence>
<proteinExistence type="predicted"/>
<reference evidence="1" key="1">
    <citation type="submission" date="2019-12" db="EMBL/GenBank/DDBJ databases">
        <title>Comparative genomics gives insights into the taxonomy of the Azoarcus-Aromatoleum group and reveals separate origins of nif in the plant-associated Azoarcus and non-plant-associated Aromatoleum sub-groups.</title>
        <authorList>
            <person name="Lafos M."/>
            <person name="Maluk M."/>
            <person name="Batista M."/>
            <person name="Junghare M."/>
            <person name="Carmona M."/>
            <person name="Faoro H."/>
            <person name="Cruz L.M."/>
            <person name="Battistoni F."/>
            <person name="De Souza E."/>
            <person name="Pedrosa F."/>
            <person name="Chen W.-M."/>
            <person name="Poole P.S."/>
            <person name="Dixon R.A."/>
            <person name="James E.K."/>
        </authorList>
    </citation>
    <scope>NUCLEOTIDE SEQUENCE</scope>
    <source>
        <strain evidence="1">U120</strain>
    </source>
</reference>
<dbReference type="EMBL" id="WTVH01000052">
    <property type="protein sequence ID" value="NMF95190.1"/>
    <property type="molecule type" value="Genomic_DNA"/>
</dbReference>
<comment type="caution">
    <text evidence="1">The sequence shown here is derived from an EMBL/GenBank/DDBJ whole genome shotgun (WGS) entry which is preliminary data.</text>
</comment>
<protein>
    <submittedName>
        <fullName evidence="1">Uncharacterized protein</fullName>
    </submittedName>
</protein>
<keyword evidence="2" id="KW-1185">Reference proteome</keyword>